<dbReference type="InterPro" id="IPR035897">
    <property type="entry name" value="Toll_tir_struct_dom_sf"/>
</dbReference>
<dbReference type="Gene3D" id="1.25.40.20">
    <property type="entry name" value="Ankyrin repeat-containing domain"/>
    <property type="match status" value="1"/>
</dbReference>
<dbReference type="AlphaFoldDB" id="A0AAD5X467"/>
<dbReference type="Gene3D" id="3.40.50.10140">
    <property type="entry name" value="Toll/interleukin-1 receptor homology (TIR) domain"/>
    <property type="match status" value="1"/>
</dbReference>
<dbReference type="InterPro" id="IPR052050">
    <property type="entry name" value="SecEffector_AnkRepeat"/>
</dbReference>
<dbReference type="InterPro" id="IPR002110">
    <property type="entry name" value="Ankyrin_rpt"/>
</dbReference>
<dbReference type="PANTHER" id="PTHR46586">
    <property type="entry name" value="ANKYRIN REPEAT-CONTAINING PROTEIN"/>
    <property type="match status" value="1"/>
</dbReference>
<sequence length="676" mass="76066">MPNSGLDVELRLDWEDSKDALISTEISDQYSLDLPSIASINGHLEVLRLLRASSQKWANGAAIRFAAENGHRSVFQFLLGLDDEFDNDADQKPTHPETLWSTKTYFWDALTAAIRNGHAAILECVIDHSALPRYGYNETKEKANLLKAAAANGYAPTCSRLLNLFWPKYQNSEWLHKVAVNEAIEHNNLSIVRYCCEDNLLDNHVRIELRVSALEQARTAENVEVIQYFLDLGLSRDPVNSCLLYAMREGQLAVVRCLLKHSTVSSWALQQLSEPIAYNYHMNAVAPHSELMEWLFVRGVNVDTLYPNKIVEAAEYGHAAAVAHFLKRGGDVGGDNAVICAFAEAARNGEFDIVDCMLRHCGVKGIPMDDCCPEVEGKTNEGGTERRAFALHIDDLEELFIDVVKLWNEKANTDSDNFLRILRLLIVACVDPEAYLDDEEFVPALKQLPYLPKPLAPNDVYVPALDVEWHCKNGHAKHDYFIREVNSYRVEFDAEVATKLRSHIMALDPDGHIYMDKECLVDAKDWAHGFMQGLLRSRVILLLCSQSALGKAQWANWRKDNMLLEWEHALELSRIGQARVLPIFITDKWGNSPLSLPADKFPRIPHCHKMSPRRHTVRDTIKNVFALQGKACNVNRGDQEYQSIARSLIEVDKVSQQDLAGIVDSSVNLNGAVTSA</sequence>
<dbReference type="PANTHER" id="PTHR46586:SF3">
    <property type="entry name" value="ANKYRIN REPEAT-CONTAINING PROTEIN"/>
    <property type="match status" value="1"/>
</dbReference>
<organism evidence="1 2">
    <name type="scientific">Rhizophlyctis rosea</name>
    <dbReference type="NCBI Taxonomy" id="64517"/>
    <lineage>
        <taxon>Eukaryota</taxon>
        <taxon>Fungi</taxon>
        <taxon>Fungi incertae sedis</taxon>
        <taxon>Chytridiomycota</taxon>
        <taxon>Chytridiomycota incertae sedis</taxon>
        <taxon>Chytridiomycetes</taxon>
        <taxon>Rhizophlyctidales</taxon>
        <taxon>Rhizophlyctidaceae</taxon>
        <taxon>Rhizophlyctis</taxon>
    </lineage>
</organism>
<proteinExistence type="predicted"/>
<evidence type="ECO:0000313" key="1">
    <source>
        <dbReference type="EMBL" id="KAJ3054277.1"/>
    </source>
</evidence>
<dbReference type="InterPro" id="IPR036770">
    <property type="entry name" value="Ankyrin_rpt-contain_sf"/>
</dbReference>
<dbReference type="SMART" id="SM00248">
    <property type="entry name" value="ANK"/>
    <property type="match status" value="4"/>
</dbReference>
<dbReference type="EMBL" id="JADGJD010000147">
    <property type="protein sequence ID" value="KAJ3054277.1"/>
    <property type="molecule type" value="Genomic_DNA"/>
</dbReference>
<gene>
    <name evidence="1" type="ORF">HK097_002214</name>
</gene>
<reference evidence="1" key="1">
    <citation type="submission" date="2020-05" db="EMBL/GenBank/DDBJ databases">
        <title>Phylogenomic resolution of chytrid fungi.</title>
        <authorList>
            <person name="Stajich J.E."/>
            <person name="Amses K."/>
            <person name="Simmons R."/>
            <person name="Seto K."/>
            <person name="Myers J."/>
            <person name="Bonds A."/>
            <person name="Quandt C.A."/>
            <person name="Barry K."/>
            <person name="Liu P."/>
            <person name="Grigoriev I."/>
            <person name="Longcore J.E."/>
            <person name="James T.Y."/>
        </authorList>
    </citation>
    <scope>NUCLEOTIDE SEQUENCE</scope>
    <source>
        <strain evidence="1">JEL0318</strain>
    </source>
</reference>
<dbReference type="SUPFAM" id="SSF48403">
    <property type="entry name" value="Ankyrin repeat"/>
    <property type="match status" value="1"/>
</dbReference>
<accession>A0AAD5X467</accession>
<evidence type="ECO:0000313" key="2">
    <source>
        <dbReference type="Proteomes" id="UP001212841"/>
    </source>
</evidence>
<keyword evidence="2" id="KW-1185">Reference proteome</keyword>
<comment type="caution">
    <text evidence="1">The sequence shown here is derived from an EMBL/GenBank/DDBJ whole genome shotgun (WGS) entry which is preliminary data.</text>
</comment>
<name>A0AAD5X467_9FUNG</name>
<dbReference type="Proteomes" id="UP001212841">
    <property type="component" value="Unassembled WGS sequence"/>
</dbReference>
<protein>
    <recommendedName>
        <fullName evidence="3">TIR domain-containing protein</fullName>
    </recommendedName>
</protein>
<evidence type="ECO:0008006" key="3">
    <source>
        <dbReference type="Google" id="ProtNLM"/>
    </source>
</evidence>